<gene>
    <name evidence="1" type="ORF">J0383_03305</name>
</gene>
<sequence length="260" mass="28976">MIKKITQIACTLAITLFLISCRDTKQKIQAYVNTFNNSSELFKSDIISGAAAKAFLNEKKVEIKIDTNLEPNPSMKSIYAQMLPGLMGEMLGKDHASMDLIEEGVLFEIYFLANDASVLAESKVDSKELKKILSTKKSEPKGIKDILSPESSTDSELQQLLTVMNRSMPIVNEDGTKIIKIEVNKENQVVYKIEVPKQYASVLKGEGAKAIMKESILRSSDLKTIIGSIKRYGISTIKYEYLDDKGKPVNDVILTEKDLK</sequence>
<dbReference type="RefSeq" id="WP_207297029.1">
    <property type="nucleotide sequence ID" value="NZ_CP071448.1"/>
</dbReference>
<keyword evidence="2" id="KW-1185">Reference proteome</keyword>
<evidence type="ECO:0000313" key="1">
    <source>
        <dbReference type="EMBL" id="QSW89850.1"/>
    </source>
</evidence>
<dbReference type="PROSITE" id="PS51257">
    <property type="entry name" value="PROKAR_LIPOPROTEIN"/>
    <property type="match status" value="1"/>
</dbReference>
<name>A0ABX7QFK3_9FLAO</name>
<protein>
    <recommendedName>
        <fullName evidence="3">DUF4292 domain-containing protein</fullName>
    </recommendedName>
</protein>
<evidence type="ECO:0008006" key="3">
    <source>
        <dbReference type="Google" id="ProtNLM"/>
    </source>
</evidence>
<reference evidence="1 2" key="1">
    <citation type="submission" date="2021-03" db="EMBL/GenBank/DDBJ databases">
        <title>Flavobacterium kribbensis sp. nov, an endophytic bacteria, isolated from soybean.</title>
        <authorList>
            <person name="Lee J."/>
            <person name="Seo J."/>
        </authorList>
    </citation>
    <scope>NUCLEOTIDE SEQUENCE [LARGE SCALE GENOMIC DNA]</scope>
    <source>
        <strain evidence="1 2">BB8</strain>
    </source>
</reference>
<accession>A0ABX7QFK3</accession>
<evidence type="ECO:0000313" key="2">
    <source>
        <dbReference type="Proteomes" id="UP000663440"/>
    </source>
</evidence>
<organism evidence="1 2">
    <name type="scientific">Flavobacterium endoglycinae</name>
    <dbReference type="NCBI Taxonomy" id="2816357"/>
    <lineage>
        <taxon>Bacteria</taxon>
        <taxon>Pseudomonadati</taxon>
        <taxon>Bacteroidota</taxon>
        <taxon>Flavobacteriia</taxon>
        <taxon>Flavobacteriales</taxon>
        <taxon>Flavobacteriaceae</taxon>
        <taxon>Flavobacterium</taxon>
    </lineage>
</organism>
<dbReference type="EMBL" id="CP071448">
    <property type="protein sequence ID" value="QSW89850.1"/>
    <property type="molecule type" value="Genomic_DNA"/>
</dbReference>
<dbReference type="Proteomes" id="UP000663440">
    <property type="component" value="Chromosome"/>
</dbReference>
<proteinExistence type="predicted"/>